<protein>
    <recommendedName>
        <fullName evidence="17">DASH complex subunit SPC34</fullName>
    </recommendedName>
    <alternativeName>
        <fullName evidence="18">Outer kinetochore protein SPC34</fullName>
    </alternativeName>
</protein>
<feature type="coiled-coil region" evidence="19">
    <location>
        <begin position="195"/>
        <end position="229"/>
    </location>
</feature>
<keyword evidence="15" id="KW-0131">Cell cycle</keyword>
<keyword evidence="11" id="KW-0995">Kinetochore</keyword>
<evidence type="ECO:0000256" key="2">
    <source>
        <dbReference type="ARBA" id="ARBA00004186"/>
    </source>
</evidence>
<evidence type="ECO:0000256" key="17">
    <source>
        <dbReference type="ARBA" id="ARBA00044112"/>
    </source>
</evidence>
<keyword evidence="22" id="KW-1185">Reference proteome</keyword>
<feature type="region of interest" description="Disordered" evidence="20">
    <location>
        <begin position="64"/>
        <end position="90"/>
    </location>
</feature>
<sequence>MALLNHLDQINLSAKSIGELEFPPSRPFTNALLHNQEITALIRDTEPHERGLFSLDPNFRNGLSASGARSQGADPASRRKTAYGNSHGQSSAVARVLGNDMLRQIRASDCDSGRGRGVDIEVLLQGAEKLCAAYEVSGAMDRISALRLRHEQISRSIASYENQISNQQVSMGRFSTRDGEGDRDNQHDAPEQVPMAFSEQDLAAEEDAIQELESKKKALEARVAGMERDLGGLMR</sequence>
<dbReference type="Pfam" id="PF08657">
    <property type="entry name" value="DASH_Spc34"/>
    <property type="match status" value="2"/>
</dbReference>
<dbReference type="InterPro" id="IPR013966">
    <property type="entry name" value="Spc34"/>
</dbReference>
<keyword evidence="8" id="KW-0493">Microtubule</keyword>
<evidence type="ECO:0000256" key="14">
    <source>
        <dbReference type="ARBA" id="ARBA00023242"/>
    </source>
</evidence>
<dbReference type="EMBL" id="JAKLMC020000002">
    <property type="protein sequence ID" value="KAK5957788.1"/>
    <property type="molecule type" value="Genomic_DNA"/>
</dbReference>
<dbReference type="AlphaFoldDB" id="A0AAN8ESB3"/>
<organism evidence="21 22">
    <name type="scientific">Knufia fluminis</name>
    <dbReference type="NCBI Taxonomy" id="191047"/>
    <lineage>
        <taxon>Eukaryota</taxon>
        <taxon>Fungi</taxon>
        <taxon>Dikarya</taxon>
        <taxon>Ascomycota</taxon>
        <taxon>Pezizomycotina</taxon>
        <taxon>Eurotiomycetes</taxon>
        <taxon>Chaetothyriomycetidae</taxon>
        <taxon>Chaetothyriales</taxon>
        <taxon>Trichomeriaceae</taxon>
        <taxon>Knufia</taxon>
    </lineage>
</organism>
<dbReference type="Proteomes" id="UP001316803">
    <property type="component" value="Unassembled WGS sequence"/>
</dbReference>
<evidence type="ECO:0000256" key="6">
    <source>
        <dbReference type="ARBA" id="ARBA00022490"/>
    </source>
</evidence>
<gene>
    <name evidence="21" type="ORF">OHC33_000977</name>
</gene>
<keyword evidence="12 19" id="KW-0175">Coiled coil</keyword>
<reference evidence="21 22" key="1">
    <citation type="submission" date="2022-12" db="EMBL/GenBank/DDBJ databases">
        <title>Genomic features and morphological characterization of a novel Knufia sp. strain isolated from spacecraft assembly facility.</title>
        <authorList>
            <person name="Teixeira M."/>
            <person name="Chander A.M."/>
            <person name="Stajich J.E."/>
            <person name="Venkateswaran K."/>
        </authorList>
    </citation>
    <scope>NUCLEOTIDE SEQUENCE [LARGE SCALE GENOMIC DNA]</scope>
    <source>
        <strain evidence="21 22">FJI-L2-BK-P2</strain>
    </source>
</reference>
<evidence type="ECO:0000256" key="5">
    <source>
        <dbReference type="ARBA" id="ARBA00022454"/>
    </source>
</evidence>
<evidence type="ECO:0000256" key="19">
    <source>
        <dbReference type="SAM" id="Coils"/>
    </source>
</evidence>
<dbReference type="GO" id="GO:0005876">
    <property type="term" value="C:spindle microtubule"/>
    <property type="evidence" value="ECO:0007669"/>
    <property type="project" value="InterPro"/>
</dbReference>
<accession>A0AAN8ESB3</accession>
<evidence type="ECO:0000256" key="18">
    <source>
        <dbReference type="ARBA" id="ARBA00044346"/>
    </source>
</evidence>
<keyword evidence="7" id="KW-0132">Cell division</keyword>
<evidence type="ECO:0000256" key="16">
    <source>
        <dbReference type="ARBA" id="ARBA00023328"/>
    </source>
</evidence>
<keyword evidence="14" id="KW-0539">Nucleus</keyword>
<keyword evidence="5" id="KW-0158">Chromosome</keyword>
<dbReference type="GO" id="GO:0008608">
    <property type="term" value="P:attachment of spindle microtubules to kinetochore"/>
    <property type="evidence" value="ECO:0007669"/>
    <property type="project" value="InterPro"/>
</dbReference>
<comment type="subcellular location">
    <subcellularLocation>
        <location evidence="3">Chromosome</location>
        <location evidence="3">Centromere</location>
        <location evidence="3">Kinetochore</location>
    </subcellularLocation>
    <subcellularLocation>
        <location evidence="2">Cytoplasm</location>
        <location evidence="2">Cytoskeleton</location>
        <location evidence="2">Spindle</location>
    </subcellularLocation>
    <subcellularLocation>
        <location evidence="1">Nucleus</location>
    </subcellularLocation>
</comment>
<evidence type="ECO:0000313" key="22">
    <source>
        <dbReference type="Proteomes" id="UP001316803"/>
    </source>
</evidence>
<comment type="caution">
    <text evidence="21">The sequence shown here is derived from an EMBL/GenBank/DDBJ whole genome shotgun (WGS) entry which is preliminary data.</text>
</comment>
<evidence type="ECO:0000256" key="8">
    <source>
        <dbReference type="ARBA" id="ARBA00022701"/>
    </source>
</evidence>
<evidence type="ECO:0000256" key="11">
    <source>
        <dbReference type="ARBA" id="ARBA00022838"/>
    </source>
</evidence>
<evidence type="ECO:0000256" key="9">
    <source>
        <dbReference type="ARBA" id="ARBA00022776"/>
    </source>
</evidence>
<comment type="similarity">
    <text evidence="4">Belongs to the DASH complex SPC34 family.</text>
</comment>
<dbReference type="GO" id="GO:0051301">
    <property type="term" value="P:cell division"/>
    <property type="evidence" value="ECO:0007669"/>
    <property type="project" value="UniProtKB-KW"/>
</dbReference>
<evidence type="ECO:0000256" key="15">
    <source>
        <dbReference type="ARBA" id="ARBA00023306"/>
    </source>
</evidence>
<keyword evidence="16" id="KW-0137">Centromere</keyword>
<evidence type="ECO:0000256" key="12">
    <source>
        <dbReference type="ARBA" id="ARBA00023054"/>
    </source>
</evidence>
<keyword evidence="10" id="KW-0159">Chromosome partition</keyword>
<evidence type="ECO:0000256" key="1">
    <source>
        <dbReference type="ARBA" id="ARBA00004123"/>
    </source>
</evidence>
<proteinExistence type="inferred from homology"/>
<keyword evidence="6" id="KW-0963">Cytoplasm</keyword>
<evidence type="ECO:0000256" key="20">
    <source>
        <dbReference type="SAM" id="MobiDB-lite"/>
    </source>
</evidence>
<evidence type="ECO:0000256" key="13">
    <source>
        <dbReference type="ARBA" id="ARBA00023212"/>
    </source>
</evidence>
<evidence type="ECO:0000256" key="4">
    <source>
        <dbReference type="ARBA" id="ARBA00008491"/>
    </source>
</evidence>
<evidence type="ECO:0000313" key="21">
    <source>
        <dbReference type="EMBL" id="KAK5957788.1"/>
    </source>
</evidence>
<name>A0AAN8ESB3_9EURO</name>
<evidence type="ECO:0000256" key="7">
    <source>
        <dbReference type="ARBA" id="ARBA00022618"/>
    </source>
</evidence>
<dbReference type="GO" id="GO:0042729">
    <property type="term" value="C:DASH complex"/>
    <property type="evidence" value="ECO:0007669"/>
    <property type="project" value="InterPro"/>
</dbReference>
<keyword evidence="13" id="KW-0206">Cytoskeleton</keyword>
<keyword evidence="9" id="KW-0498">Mitosis</keyword>
<evidence type="ECO:0000256" key="10">
    <source>
        <dbReference type="ARBA" id="ARBA00022829"/>
    </source>
</evidence>
<evidence type="ECO:0000256" key="3">
    <source>
        <dbReference type="ARBA" id="ARBA00004629"/>
    </source>
</evidence>